<reference evidence="13 14" key="1">
    <citation type="submission" date="2013-07" db="EMBL/GenBank/DDBJ databases">
        <title>Comparative Genomic and Metabolomic Analysis of Twelve Strains of Pseudoalteromonas luteoviolacea.</title>
        <authorList>
            <person name="Vynne N.G."/>
            <person name="Mansson M."/>
            <person name="Gram L."/>
        </authorList>
    </citation>
    <scope>NUCLEOTIDE SEQUENCE [LARGE SCALE GENOMIC DNA]</scope>
    <source>
        <strain evidence="13 14">NCIMB 1942</strain>
    </source>
</reference>
<feature type="transmembrane region" description="Helical" evidence="11">
    <location>
        <begin position="12"/>
        <end position="32"/>
    </location>
</feature>
<dbReference type="Pfam" id="PF12019">
    <property type="entry name" value="GspH"/>
    <property type="match status" value="1"/>
</dbReference>
<gene>
    <name evidence="13" type="ORF">N482_14320</name>
</gene>
<evidence type="ECO:0000313" key="13">
    <source>
        <dbReference type="EMBL" id="KZN45591.1"/>
    </source>
</evidence>
<keyword evidence="6 11" id="KW-0812">Transmembrane</keyword>
<keyword evidence="8 11" id="KW-0472">Membrane</keyword>
<organism evidence="13 14">
    <name type="scientific">Pseudoalteromonas luteoviolacea NCIMB 1942</name>
    <dbReference type="NCBI Taxonomy" id="1365253"/>
    <lineage>
        <taxon>Bacteria</taxon>
        <taxon>Pseudomonadati</taxon>
        <taxon>Pseudomonadota</taxon>
        <taxon>Gammaproteobacteria</taxon>
        <taxon>Alteromonadales</taxon>
        <taxon>Pseudoalteromonadaceae</taxon>
        <taxon>Pseudoalteromonas</taxon>
    </lineage>
</organism>
<dbReference type="GO" id="GO:0005886">
    <property type="term" value="C:plasma membrane"/>
    <property type="evidence" value="ECO:0007669"/>
    <property type="project" value="UniProtKB-SubCell"/>
</dbReference>
<dbReference type="RefSeq" id="WP_081227990.1">
    <property type="nucleotide sequence ID" value="NZ_AUXT01000180.1"/>
</dbReference>
<evidence type="ECO:0000259" key="12">
    <source>
        <dbReference type="Pfam" id="PF12019"/>
    </source>
</evidence>
<dbReference type="Proteomes" id="UP000076587">
    <property type="component" value="Unassembled WGS sequence"/>
</dbReference>
<dbReference type="InterPro" id="IPR045584">
    <property type="entry name" value="Pilin-like"/>
</dbReference>
<evidence type="ECO:0000256" key="3">
    <source>
        <dbReference type="ARBA" id="ARBA00022475"/>
    </source>
</evidence>
<keyword evidence="4" id="KW-0488">Methylation</keyword>
<dbReference type="GO" id="GO:0015627">
    <property type="term" value="C:type II protein secretion system complex"/>
    <property type="evidence" value="ECO:0007669"/>
    <property type="project" value="InterPro"/>
</dbReference>
<evidence type="ECO:0000256" key="2">
    <source>
        <dbReference type="ARBA" id="ARBA00021549"/>
    </source>
</evidence>
<dbReference type="GO" id="GO:0015628">
    <property type="term" value="P:protein secretion by the type II secretion system"/>
    <property type="evidence" value="ECO:0007669"/>
    <property type="project" value="InterPro"/>
</dbReference>
<evidence type="ECO:0000256" key="7">
    <source>
        <dbReference type="ARBA" id="ARBA00022989"/>
    </source>
</evidence>
<keyword evidence="5" id="KW-0997">Cell inner membrane</keyword>
<name>A0A167AMV0_9GAMM</name>
<dbReference type="Gene3D" id="3.55.40.10">
    <property type="entry name" value="minor pseudopilin epsh domain"/>
    <property type="match status" value="1"/>
</dbReference>
<dbReference type="SUPFAM" id="SSF54523">
    <property type="entry name" value="Pili subunits"/>
    <property type="match status" value="1"/>
</dbReference>
<evidence type="ECO:0000256" key="1">
    <source>
        <dbReference type="ARBA" id="ARBA00004377"/>
    </source>
</evidence>
<dbReference type="PATRIC" id="fig|1365253.3.peg.3445"/>
<comment type="caution">
    <text evidence="13">The sequence shown here is derived from an EMBL/GenBank/DDBJ whole genome shotgun (WGS) entry which is preliminary data.</text>
</comment>
<evidence type="ECO:0000256" key="11">
    <source>
        <dbReference type="SAM" id="Phobius"/>
    </source>
</evidence>
<evidence type="ECO:0000256" key="10">
    <source>
        <dbReference type="ARBA" id="ARBA00030775"/>
    </source>
</evidence>
<keyword evidence="3" id="KW-1003">Cell membrane</keyword>
<evidence type="ECO:0000256" key="6">
    <source>
        <dbReference type="ARBA" id="ARBA00022692"/>
    </source>
</evidence>
<dbReference type="InterPro" id="IPR022346">
    <property type="entry name" value="T2SS_GspH"/>
</dbReference>
<evidence type="ECO:0000256" key="9">
    <source>
        <dbReference type="ARBA" id="ARBA00025772"/>
    </source>
</evidence>
<dbReference type="AlphaFoldDB" id="A0A167AMV0"/>
<comment type="subcellular location">
    <subcellularLocation>
        <location evidence="1">Cell inner membrane</location>
        <topology evidence="1">Single-pass membrane protein</topology>
    </subcellularLocation>
</comment>
<evidence type="ECO:0000256" key="8">
    <source>
        <dbReference type="ARBA" id="ARBA00023136"/>
    </source>
</evidence>
<evidence type="ECO:0000256" key="5">
    <source>
        <dbReference type="ARBA" id="ARBA00022519"/>
    </source>
</evidence>
<dbReference type="EMBL" id="AUXT01000180">
    <property type="protein sequence ID" value="KZN45591.1"/>
    <property type="molecule type" value="Genomic_DNA"/>
</dbReference>
<proteinExistence type="inferred from homology"/>
<evidence type="ECO:0000313" key="14">
    <source>
        <dbReference type="Proteomes" id="UP000076587"/>
    </source>
</evidence>
<accession>A0A167AMV0</accession>
<sequence length="175" mass="19837">MKKPFRLAMRGFSLFELIVVGLISAVLIAMGIPSLSEMLIIDRPKRMLISIDRAISYARLKAIYSGERITLCPLLKNRCTRSVWHKELTIFIDRGRLREFDSQDVKLRVIGRIPTVDELTYPRHAVIFKHTGSTWGLANGTFVYCIQHRDGSKSGKALSLSVTGRTTLKDTRLCN</sequence>
<feature type="domain" description="General secretion pathway GspH" evidence="12">
    <location>
        <begin position="53"/>
        <end position="164"/>
    </location>
</feature>
<dbReference type="OrthoDB" id="6315619at2"/>
<evidence type="ECO:0000256" key="4">
    <source>
        <dbReference type="ARBA" id="ARBA00022481"/>
    </source>
</evidence>
<protein>
    <recommendedName>
        <fullName evidence="2">Type II secretion system protein H</fullName>
    </recommendedName>
    <alternativeName>
        <fullName evidence="10">General secretion pathway protein H</fullName>
    </alternativeName>
</protein>
<keyword evidence="7 11" id="KW-1133">Transmembrane helix</keyword>
<comment type="similarity">
    <text evidence="9">Belongs to the GSP H family.</text>
</comment>